<dbReference type="Gene3D" id="1.25.40.10">
    <property type="entry name" value="Tetratricopeptide repeat domain"/>
    <property type="match status" value="1"/>
</dbReference>
<evidence type="ECO:0000256" key="3">
    <source>
        <dbReference type="ARBA" id="ARBA00022803"/>
    </source>
</evidence>
<dbReference type="EMBL" id="DRTH01000133">
    <property type="protein sequence ID" value="HHF08578.1"/>
    <property type="molecule type" value="Genomic_DNA"/>
</dbReference>
<accession>A0A7C5DXU8</accession>
<evidence type="ECO:0000256" key="2">
    <source>
        <dbReference type="ARBA" id="ARBA00022737"/>
    </source>
</evidence>
<dbReference type="InterPro" id="IPR019734">
    <property type="entry name" value="TPR_rpt"/>
</dbReference>
<dbReference type="PROSITE" id="PS50005">
    <property type="entry name" value="TPR"/>
    <property type="match status" value="1"/>
</dbReference>
<dbReference type="GO" id="GO:0000160">
    <property type="term" value="P:phosphorelay signal transduction system"/>
    <property type="evidence" value="ECO:0007669"/>
    <property type="project" value="InterPro"/>
</dbReference>
<dbReference type="InterPro" id="IPR011006">
    <property type="entry name" value="CheY-like_superfamily"/>
</dbReference>
<feature type="repeat" description="TPR" evidence="5">
    <location>
        <begin position="159"/>
        <end position="192"/>
    </location>
</feature>
<dbReference type="InterPro" id="IPR011990">
    <property type="entry name" value="TPR-like_helical_dom_sf"/>
</dbReference>
<dbReference type="InterPro" id="IPR013105">
    <property type="entry name" value="TPR_2"/>
</dbReference>
<dbReference type="AlphaFoldDB" id="A0A7C5DXU8"/>
<dbReference type="SMART" id="SM00448">
    <property type="entry name" value="REC"/>
    <property type="match status" value="1"/>
</dbReference>
<evidence type="ECO:0000256" key="5">
    <source>
        <dbReference type="PROSITE-ProRule" id="PRU00339"/>
    </source>
</evidence>
<comment type="caution">
    <text evidence="7">The sequence shown here is derived from an EMBL/GenBank/DDBJ whole genome shotgun (WGS) entry which is preliminary data.</text>
</comment>
<keyword evidence="2" id="KW-0677">Repeat</keyword>
<evidence type="ECO:0000256" key="1">
    <source>
        <dbReference type="ARBA" id="ARBA00022553"/>
    </source>
</evidence>
<dbReference type="SUPFAM" id="SSF48452">
    <property type="entry name" value="TPR-like"/>
    <property type="match status" value="1"/>
</dbReference>
<dbReference type="PANTHER" id="PTHR44591:SF3">
    <property type="entry name" value="RESPONSE REGULATORY DOMAIN-CONTAINING PROTEIN"/>
    <property type="match status" value="1"/>
</dbReference>
<evidence type="ECO:0000256" key="4">
    <source>
        <dbReference type="PROSITE-ProRule" id="PRU00169"/>
    </source>
</evidence>
<evidence type="ECO:0000259" key="6">
    <source>
        <dbReference type="PROSITE" id="PS50110"/>
    </source>
</evidence>
<dbReference type="Gene3D" id="3.40.50.2300">
    <property type="match status" value="1"/>
</dbReference>
<dbReference type="PROSITE" id="PS50110">
    <property type="entry name" value="RESPONSE_REGULATORY"/>
    <property type="match status" value="1"/>
</dbReference>
<gene>
    <name evidence="7" type="ORF">ENL26_02245</name>
</gene>
<reference evidence="7" key="1">
    <citation type="journal article" date="2020" name="mSystems">
        <title>Genome- and Community-Level Interaction Insights into Carbon Utilization and Element Cycling Functions of Hydrothermarchaeota in Hydrothermal Sediment.</title>
        <authorList>
            <person name="Zhou Z."/>
            <person name="Liu Y."/>
            <person name="Xu W."/>
            <person name="Pan J."/>
            <person name="Luo Z.H."/>
            <person name="Li M."/>
        </authorList>
    </citation>
    <scope>NUCLEOTIDE SEQUENCE [LARGE SCALE GENOMIC DNA]</scope>
    <source>
        <strain evidence="7">HyVt-80</strain>
    </source>
</reference>
<dbReference type="CDD" id="cd17574">
    <property type="entry name" value="REC_OmpR"/>
    <property type="match status" value="1"/>
</dbReference>
<organism evidence="7">
    <name type="scientific">Kosmotoga arenicorallina</name>
    <dbReference type="NCBI Taxonomy" id="688066"/>
    <lineage>
        <taxon>Bacteria</taxon>
        <taxon>Thermotogati</taxon>
        <taxon>Thermotogota</taxon>
        <taxon>Thermotogae</taxon>
        <taxon>Kosmotogales</taxon>
        <taxon>Kosmotogaceae</taxon>
        <taxon>Kosmotoga</taxon>
    </lineage>
</organism>
<proteinExistence type="predicted"/>
<protein>
    <submittedName>
        <fullName evidence="7">Response regulator</fullName>
    </submittedName>
</protein>
<dbReference type="InterPro" id="IPR001789">
    <property type="entry name" value="Sig_transdc_resp-reg_receiver"/>
</dbReference>
<dbReference type="SUPFAM" id="SSF52172">
    <property type="entry name" value="CheY-like"/>
    <property type="match status" value="1"/>
</dbReference>
<sequence length="210" mass="23807">MEENRILIVDDERNVRGLLRKILEEKGYNVAAVATGEEALEEIKKGDFKLITVDIKLPGISGIEFIKRVRTQGLDTPILIISALTNAVPIVEAIKSGANDYLSKPFPSQDLVRKVRELVAIDQITFEKLERRIEEKLSEGKYAVAEKMARQLFALRPSADAHYVYANVLQKLGNHKLALRHLRAALSLDPNHKKASEEIQKYEKEHKEKN</sequence>
<dbReference type="Pfam" id="PF07719">
    <property type="entry name" value="TPR_2"/>
    <property type="match status" value="1"/>
</dbReference>
<dbReference type="SMART" id="SM00028">
    <property type="entry name" value="TPR"/>
    <property type="match status" value="1"/>
</dbReference>
<feature type="domain" description="Response regulatory" evidence="6">
    <location>
        <begin position="5"/>
        <end position="119"/>
    </location>
</feature>
<evidence type="ECO:0000313" key="7">
    <source>
        <dbReference type="EMBL" id="HHF08578.1"/>
    </source>
</evidence>
<keyword evidence="3 5" id="KW-0802">TPR repeat</keyword>
<dbReference type="PANTHER" id="PTHR44591">
    <property type="entry name" value="STRESS RESPONSE REGULATOR PROTEIN 1"/>
    <property type="match status" value="1"/>
</dbReference>
<feature type="modified residue" description="4-aspartylphosphate" evidence="4">
    <location>
        <position position="54"/>
    </location>
</feature>
<name>A0A7C5DXU8_9BACT</name>
<dbReference type="Proteomes" id="UP000886129">
    <property type="component" value="Unassembled WGS sequence"/>
</dbReference>
<keyword evidence="1 4" id="KW-0597">Phosphoprotein</keyword>
<dbReference type="InterPro" id="IPR050595">
    <property type="entry name" value="Bact_response_regulator"/>
</dbReference>
<dbReference type="Pfam" id="PF00072">
    <property type="entry name" value="Response_reg"/>
    <property type="match status" value="1"/>
</dbReference>